<dbReference type="Pfam" id="PF13560">
    <property type="entry name" value="HTH_31"/>
    <property type="match status" value="1"/>
</dbReference>
<evidence type="ECO:0000259" key="1">
    <source>
        <dbReference type="PROSITE" id="PS50943"/>
    </source>
</evidence>
<gene>
    <name evidence="2" type="ORF">HDA36_006151</name>
</gene>
<proteinExistence type="predicted"/>
<name>A0A7W8QSY6_9ACTN</name>
<dbReference type="Gene3D" id="1.10.260.40">
    <property type="entry name" value="lambda repressor-like DNA-binding domains"/>
    <property type="match status" value="1"/>
</dbReference>
<evidence type="ECO:0000313" key="2">
    <source>
        <dbReference type="EMBL" id="MBB5436003.1"/>
    </source>
</evidence>
<dbReference type="GO" id="GO:0003677">
    <property type="term" value="F:DNA binding"/>
    <property type="evidence" value="ECO:0007669"/>
    <property type="project" value="InterPro"/>
</dbReference>
<dbReference type="PROSITE" id="PS50943">
    <property type="entry name" value="HTH_CROC1"/>
    <property type="match status" value="1"/>
</dbReference>
<evidence type="ECO:0000313" key="3">
    <source>
        <dbReference type="Proteomes" id="UP000572635"/>
    </source>
</evidence>
<reference evidence="2 3" key="1">
    <citation type="submission" date="2020-08" db="EMBL/GenBank/DDBJ databases">
        <title>Sequencing the genomes of 1000 actinobacteria strains.</title>
        <authorList>
            <person name="Klenk H.-P."/>
        </authorList>
    </citation>
    <scope>NUCLEOTIDE SEQUENCE [LARGE SCALE GENOMIC DNA]</scope>
    <source>
        <strain evidence="2 3">DSM 44551</strain>
    </source>
</reference>
<dbReference type="InterPro" id="IPR010982">
    <property type="entry name" value="Lambda_DNA-bd_dom_sf"/>
</dbReference>
<sequence>MGYSVSSARKRFGVDLRRWRDRAGMTQAQLASAVFLRQSQISGVERGSKGTKREQIVRMDAVLNAGGVLVKRWDDLHKEDGYASWFRDVVAIEREATEIRTYQLSVVPGLFQIEPYIRAVIQTGRPGDTAAEIQEAVEARLKRQEILRAERGPVVKAVIEEHVLRRPIGGRAIMRQQLEHLLELSASPRVTIQVVPMSSEVHHGIDGAFILFTVPEKGRVAYTETRVSSDPKDDLETVEDYAGVFGDLCSDALPPPASRALIEKIRREFDDDGHELG</sequence>
<comment type="caution">
    <text evidence="2">The sequence shown here is derived from an EMBL/GenBank/DDBJ whole genome shotgun (WGS) entry which is preliminary data.</text>
</comment>
<protein>
    <submittedName>
        <fullName evidence="2">Transcriptional regulator with XRE-family HTH domain</fullName>
    </submittedName>
</protein>
<accession>A0A7W8QSY6</accession>
<dbReference type="RefSeq" id="WP_184399233.1">
    <property type="nucleotide sequence ID" value="NZ_BAAAJD010000037.1"/>
</dbReference>
<dbReference type="CDD" id="cd00093">
    <property type="entry name" value="HTH_XRE"/>
    <property type="match status" value="1"/>
</dbReference>
<dbReference type="SUPFAM" id="SSF47413">
    <property type="entry name" value="lambda repressor-like DNA-binding domains"/>
    <property type="match status" value="1"/>
</dbReference>
<dbReference type="InterPro" id="IPR001387">
    <property type="entry name" value="Cro/C1-type_HTH"/>
</dbReference>
<organism evidence="2 3">
    <name type="scientific">Nocardiopsis composta</name>
    <dbReference type="NCBI Taxonomy" id="157465"/>
    <lineage>
        <taxon>Bacteria</taxon>
        <taxon>Bacillati</taxon>
        <taxon>Actinomycetota</taxon>
        <taxon>Actinomycetes</taxon>
        <taxon>Streptosporangiales</taxon>
        <taxon>Nocardiopsidaceae</taxon>
        <taxon>Nocardiopsis</taxon>
    </lineage>
</organism>
<dbReference type="Proteomes" id="UP000572635">
    <property type="component" value="Unassembled WGS sequence"/>
</dbReference>
<keyword evidence="3" id="KW-1185">Reference proteome</keyword>
<dbReference type="InterPro" id="IPR043917">
    <property type="entry name" value="DUF5753"/>
</dbReference>
<dbReference type="Pfam" id="PF19054">
    <property type="entry name" value="DUF5753"/>
    <property type="match status" value="1"/>
</dbReference>
<dbReference type="SMART" id="SM00530">
    <property type="entry name" value="HTH_XRE"/>
    <property type="match status" value="1"/>
</dbReference>
<dbReference type="EMBL" id="JACHDB010000002">
    <property type="protein sequence ID" value="MBB5436003.1"/>
    <property type="molecule type" value="Genomic_DNA"/>
</dbReference>
<dbReference type="AlphaFoldDB" id="A0A7W8QSY6"/>
<feature type="domain" description="HTH cro/C1-type" evidence="1">
    <location>
        <begin position="16"/>
        <end position="76"/>
    </location>
</feature>